<evidence type="ECO:0000313" key="2">
    <source>
        <dbReference type="EMBL" id="PPB84419.1"/>
    </source>
</evidence>
<dbReference type="EMBL" id="PRDW01000003">
    <property type="protein sequence ID" value="PPB84419.1"/>
    <property type="molecule type" value="Genomic_DNA"/>
</dbReference>
<proteinExistence type="predicted"/>
<protein>
    <submittedName>
        <fullName evidence="2">Uncharacterized protein</fullName>
    </submittedName>
</protein>
<evidence type="ECO:0000313" key="3">
    <source>
        <dbReference type="Proteomes" id="UP000243096"/>
    </source>
</evidence>
<evidence type="ECO:0000256" key="1">
    <source>
        <dbReference type="SAM" id="Phobius"/>
    </source>
</evidence>
<sequence>MDSLAGGYAKRCLGSAVGSPGWLVMVSLLAKAYITG</sequence>
<dbReference type="Proteomes" id="UP000243096">
    <property type="component" value="Unassembled WGS sequence"/>
</dbReference>
<gene>
    <name evidence="2" type="ORF">B0O95_103109</name>
</gene>
<comment type="caution">
    <text evidence="2">The sequence shown here is derived from an EMBL/GenBank/DDBJ whole genome shotgun (WGS) entry which is preliminary data.</text>
</comment>
<keyword evidence="1" id="KW-0812">Transmembrane</keyword>
<name>A0A2P5KCK3_9BURK</name>
<accession>A0A2P5KCK3</accession>
<keyword evidence="3" id="KW-1185">Reference proteome</keyword>
<dbReference type="AlphaFoldDB" id="A0A2P5KCK3"/>
<keyword evidence="1" id="KW-1133">Transmembrane helix</keyword>
<feature type="transmembrane region" description="Helical" evidence="1">
    <location>
        <begin position="12"/>
        <end position="34"/>
    </location>
</feature>
<reference evidence="2 3" key="1">
    <citation type="submission" date="2018-01" db="EMBL/GenBank/DDBJ databases">
        <title>Genomic Encyclopedia of Type Strains, Phase III (KMG-III): the genomes of soil and plant-associated and newly described type strains.</title>
        <authorList>
            <person name="Whitman W."/>
        </authorList>
    </citation>
    <scope>NUCLEOTIDE SEQUENCE [LARGE SCALE GENOMIC DNA]</scope>
    <source>
        <strain evidence="2 3">HKI456</strain>
    </source>
</reference>
<keyword evidence="1" id="KW-0472">Membrane</keyword>
<organism evidence="2 3">
    <name type="scientific">Mycetohabitans endofungorum</name>
    <dbReference type="NCBI Taxonomy" id="417203"/>
    <lineage>
        <taxon>Bacteria</taxon>
        <taxon>Pseudomonadati</taxon>
        <taxon>Pseudomonadota</taxon>
        <taxon>Betaproteobacteria</taxon>
        <taxon>Burkholderiales</taxon>
        <taxon>Burkholderiaceae</taxon>
        <taxon>Mycetohabitans</taxon>
    </lineage>
</organism>